<dbReference type="EMBL" id="FNXT01000117">
    <property type="protein sequence ID" value="SZX60986.1"/>
    <property type="molecule type" value="Genomic_DNA"/>
</dbReference>
<organism evidence="2 3">
    <name type="scientific">Tetradesmus obliquus</name>
    <name type="common">Green alga</name>
    <name type="synonym">Acutodesmus obliquus</name>
    <dbReference type="NCBI Taxonomy" id="3088"/>
    <lineage>
        <taxon>Eukaryota</taxon>
        <taxon>Viridiplantae</taxon>
        <taxon>Chlorophyta</taxon>
        <taxon>core chlorophytes</taxon>
        <taxon>Chlorophyceae</taxon>
        <taxon>CS clade</taxon>
        <taxon>Sphaeropleales</taxon>
        <taxon>Scenedesmaceae</taxon>
        <taxon>Tetradesmus</taxon>
    </lineage>
</organism>
<dbReference type="Gene3D" id="3.40.630.30">
    <property type="match status" value="1"/>
</dbReference>
<feature type="domain" description="N-acetyltransferase" evidence="1">
    <location>
        <begin position="117"/>
        <end position="260"/>
    </location>
</feature>
<gene>
    <name evidence="2" type="ORF">BQ4739_LOCUS1525</name>
</gene>
<dbReference type="Proteomes" id="UP000256970">
    <property type="component" value="Unassembled WGS sequence"/>
</dbReference>
<reference evidence="2 3" key="1">
    <citation type="submission" date="2016-10" db="EMBL/GenBank/DDBJ databases">
        <authorList>
            <person name="Cai Z."/>
        </authorList>
    </citation>
    <scope>NUCLEOTIDE SEQUENCE [LARGE SCALE GENOMIC DNA]</scope>
</reference>
<protein>
    <recommendedName>
        <fullName evidence="1">N-acetyltransferase domain-containing protein</fullName>
    </recommendedName>
</protein>
<sequence>MQQLSVLQRCPLEQHCRQRSSRHICQAVQELNSQGQVQFSIRQASSPAELRAAGYLRAHSFYHYPPDRSEYSARMHRRMKGDAEWESVTRKVNGTEPDYKVMRILCLIATVPDEPGCPVAAAVGSDMELSTKLPADAAAGSAAQLVVGSLDINQGAVLPAEELVGRQPQEAQAQRRAYLSNICVAAGARRQGIAGALMAEAERVAAGLGVEHMYVHVVHDNAAAQQLYSSMGYEQETEETEGFARALRRPRRLLLHKQLRS</sequence>
<dbReference type="PROSITE" id="PS51186">
    <property type="entry name" value="GNAT"/>
    <property type="match status" value="1"/>
</dbReference>
<dbReference type="AlphaFoldDB" id="A0A383V9H5"/>
<dbReference type="InterPro" id="IPR000182">
    <property type="entry name" value="GNAT_dom"/>
</dbReference>
<dbReference type="PANTHER" id="PTHR47876:SF2">
    <property type="entry name" value="GCN5-RELATED N-ACETYLTRANSFERASE 7, CHLOROPLASTIC"/>
    <property type="match status" value="1"/>
</dbReference>
<dbReference type="GO" id="GO:0016747">
    <property type="term" value="F:acyltransferase activity, transferring groups other than amino-acyl groups"/>
    <property type="evidence" value="ECO:0007669"/>
    <property type="project" value="InterPro"/>
</dbReference>
<dbReference type="InterPro" id="IPR016181">
    <property type="entry name" value="Acyl_CoA_acyltransferase"/>
</dbReference>
<dbReference type="STRING" id="3088.A0A383V9H5"/>
<proteinExistence type="predicted"/>
<dbReference type="Pfam" id="PF00583">
    <property type="entry name" value="Acetyltransf_1"/>
    <property type="match status" value="1"/>
</dbReference>
<accession>A0A383V9H5</accession>
<evidence type="ECO:0000313" key="3">
    <source>
        <dbReference type="Proteomes" id="UP000256970"/>
    </source>
</evidence>
<dbReference type="PANTHER" id="PTHR47876">
    <property type="entry name" value="OS08G0260000 PROTEIN"/>
    <property type="match status" value="1"/>
</dbReference>
<dbReference type="CDD" id="cd04301">
    <property type="entry name" value="NAT_SF"/>
    <property type="match status" value="1"/>
</dbReference>
<evidence type="ECO:0000259" key="1">
    <source>
        <dbReference type="PROSITE" id="PS51186"/>
    </source>
</evidence>
<dbReference type="SUPFAM" id="SSF55729">
    <property type="entry name" value="Acyl-CoA N-acyltransferases (Nat)"/>
    <property type="match status" value="1"/>
</dbReference>
<keyword evidence="3" id="KW-1185">Reference proteome</keyword>
<name>A0A383V9H5_TETOB</name>
<evidence type="ECO:0000313" key="2">
    <source>
        <dbReference type="EMBL" id="SZX60986.1"/>
    </source>
</evidence>